<dbReference type="EMBL" id="LOPU01000018">
    <property type="protein sequence ID" value="KTG09808.1"/>
    <property type="molecule type" value="Genomic_DNA"/>
</dbReference>
<organism evidence="1 2">
    <name type="scientific">Haloprofundus marisrubri</name>
    <dbReference type="NCBI Taxonomy" id="1514971"/>
    <lineage>
        <taxon>Archaea</taxon>
        <taxon>Methanobacteriati</taxon>
        <taxon>Methanobacteriota</taxon>
        <taxon>Stenosarchaea group</taxon>
        <taxon>Halobacteria</taxon>
        <taxon>Halobacteriales</taxon>
        <taxon>Haloferacaceae</taxon>
        <taxon>Haloprofundus</taxon>
    </lineage>
</organism>
<sequence>MQTVRDDEGRRYLLLKRSSESSRVRDPETGEERFLANDVFEIVDGESPLVAAASGVPKSVRRVLSATHDDRSLGLLVELVDRGPLSVVDLLDSYGLCESDLLGLLTEFRAAGLVDEAESYGERGYDATELAREGVARIRDD</sequence>
<evidence type="ECO:0000313" key="2">
    <source>
        <dbReference type="Proteomes" id="UP000054387"/>
    </source>
</evidence>
<dbReference type="InterPro" id="IPR055770">
    <property type="entry name" value="DUF7346"/>
</dbReference>
<proteinExistence type="predicted"/>
<accession>A0A0W1R9C9</accession>
<dbReference type="AlphaFoldDB" id="A0A0W1R9C9"/>
<dbReference type="STRING" id="1514971.AUR64_09245"/>
<keyword evidence="2" id="KW-1185">Reference proteome</keyword>
<gene>
    <name evidence="1" type="ORF">AUR64_09245</name>
</gene>
<dbReference type="RefSeq" id="WP_058581163.1">
    <property type="nucleotide sequence ID" value="NZ_LOPU01000018.1"/>
</dbReference>
<reference evidence="1 2" key="1">
    <citation type="submission" date="2015-12" db="EMBL/GenBank/DDBJ databases">
        <title>Haloprofundus marisrubri gen. nov., sp. nov., an extremely halophilic archaeon isolated from the Discovery deep brine-seawater interface in the Red Sea.</title>
        <authorList>
            <person name="Zhang G."/>
            <person name="Stingl U."/>
            <person name="Rashid M."/>
        </authorList>
    </citation>
    <scope>NUCLEOTIDE SEQUENCE [LARGE SCALE GENOMIC DNA]</scope>
    <source>
        <strain evidence="1 2">SB9</strain>
    </source>
</reference>
<dbReference type="Proteomes" id="UP000054387">
    <property type="component" value="Unassembled WGS sequence"/>
</dbReference>
<dbReference type="OrthoDB" id="201100at2157"/>
<dbReference type="Pfam" id="PF24037">
    <property type="entry name" value="DUF7346"/>
    <property type="match status" value="1"/>
</dbReference>
<evidence type="ECO:0000313" key="1">
    <source>
        <dbReference type="EMBL" id="KTG09808.1"/>
    </source>
</evidence>
<name>A0A0W1R9C9_9EURY</name>
<protein>
    <submittedName>
        <fullName evidence="1">Uncharacterized protein</fullName>
    </submittedName>
</protein>
<comment type="caution">
    <text evidence="1">The sequence shown here is derived from an EMBL/GenBank/DDBJ whole genome shotgun (WGS) entry which is preliminary data.</text>
</comment>